<evidence type="ECO:0000313" key="2">
    <source>
        <dbReference type="Proteomes" id="UP000247498"/>
    </source>
</evidence>
<dbReference type="PANTHER" id="PTHR48420">
    <property type="entry name" value="NON-HAEM DIOXYGENASE N-TERMINAL DOMAIN-CONTAINING PROTEIN"/>
    <property type="match status" value="1"/>
</dbReference>
<organism evidence="1 2">
    <name type="scientific">Raphidocelis subcapitata</name>
    <dbReference type="NCBI Taxonomy" id="307507"/>
    <lineage>
        <taxon>Eukaryota</taxon>
        <taxon>Viridiplantae</taxon>
        <taxon>Chlorophyta</taxon>
        <taxon>core chlorophytes</taxon>
        <taxon>Chlorophyceae</taxon>
        <taxon>CS clade</taxon>
        <taxon>Sphaeropleales</taxon>
        <taxon>Selenastraceae</taxon>
        <taxon>Raphidocelis</taxon>
    </lineage>
</organism>
<dbReference type="Proteomes" id="UP000247498">
    <property type="component" value="Unassembled WGS sequence"/>
</dbReference>
<gene>
    <name evidence="1" type="ORF">Rsub_09160</name>
</gene>
<dbReference type="SUPFAM" id="SSF51197">
    <property type="entry name" value="Clavaminate synthase-like"/>
    <property type="match status" value="2"/>
</dbReference>
<protein>
    <submittedName>
        <fullName evidence="1">Uncharacterized protein</fullName>
    </submittedName>
</protein>
<keyword evidence="2" id="KW-1185">Reference proteome</keyword>
<evidence type="ECO:0000313" key="1">
    <source>
        <dbReference type="EMBL" id="GBF96577.1"/>
    </source>
</evidence>
<reference evidence="1 2" key="1">
    <citation type="journal article" date="2018" name="Sci. Rep.">
        <title>Raphidocelis subcapitata (=Pseudokirchneriella subcapitata) provides an insight into genome evolution and environmental adaptations in the Sphaeropleales.</title>
        <authorList>
            <person name="Suzuki S."/>
            <person name="Yamaguchi H."/>
            <person name="Nakajima N."/>
            <person name="Kawachi M."/>
        </authorList>
    </citation>
    <scope>NUCLEOTIDE SEQUENCE [LARGE SCALE GENOMIC DNA]</scope>
    <source>
        <strain evidence="1 2">NIES-35</strain>
    </source>
</reference>
<comment type="caution">
    <text evidence="1">The sequence shown here is derived from an EMBL/GenBank/DDBJ whole genome shotgun (WGS) entry which is preliminary data.</text>
</comment>
<proteinExistence type="predicted"/>
<dbReference type="AlphaFoldDB" id="A0A2V0PH95"/>
<dbReference type="Gene3D" id="2.60.120.330">
    <property type="entry name" value="B-lactam Antibiotic, Isopenicillin N Synthase, Chain"/>
    <property type="match status" value="1"/>
</dbReference>
<dbReference type="FunCoup" id="A0A2V0PH95">
    <property type="interactions" value="125"/>
</dbReference>
<dbReference type="PANTHER" id="PTHR48420:SF1">
    <property type="entry name" value="NON-HAEM DIOXYGENASE N-TERMINAL DOMAIN-CONTAINING PROTEIN"/>
    <property type="match status" value="1"/>
</dbReference>
<name>A0A2V0PH95_9CHLO</name>
<dbReference type="InterPro" id="IPR027443">
    <property type="entry name" value="IPNS-like_sf"/>
</dbReference>
<dbReference type="EMBL" id="BDRX01000082">
    <property type="protein sequence ID" value="GBF96577.1"/>
    <property type="molecule type" value="Genomic_DNA"/>
</dbReference>
<accession>A0A2V0PH95</accession>
<dbReference type="OrthoDB" id="438224at2759"/>
<dbReference type="STRING" id="307507.A0A2V0PH95"/>
<sequence length="433" mass="44814">MAQRPVEIPFEALVDPRSDLAALIQEGFGPDGLGIVTVSGVPDFPALRERLLPLTAALAALPDDAKAALEDAASNYNVGWSHGKEALVGGRLDTLKGSFYANPTRDTYDDRAASDVEQYRDYYTPNLWPREQLPELEPALKALGCLMVSVGYLLADRCTAYVNAQLVASGAAAAAAAAAAGAGADAAPSPGAGAGGDQRRGGAGSGCVDFGAALRESACHRARLLHYFPPAPAGGGGGGGGCDGDVDWCGWHYDHGALTALTCAMYLDASGRAVPNPDPSGGLYIKDRAGRTVQAAIPPGHIAFQMGQAMAIQSGGLLHATPHYVRAARPHLAPSISRNTFAVFLQPDTNFEMRPPRGLGSHGLGILGAGGGGGAAASPSKLTAAEASGWRPGMSFGAFAAAVMGTYYDAARRQERERERERARQVLVHAEAE</sequence>
<dbReference type="InParanoid" id="A0A2V0PH95"/>